<sequence length="123" mass="13930">MLVEHQPLADFVRRHLLRHTLSQGELSAQCRADACFDLRWCGHRSRAAVGQRNVRRQFYQHVGEQASVAFGHEPGEVHAGNQEIAVRAEPSRRGQSHAGRIDRCQSIPLAECHSMCGQRPRQQ</sequence>
<reference evidence="1 2" key="1">
    <citation type="submission" date="2024-01" db="EMBL/GenBank/DDBJ databases">
        <title>Novel species of the genus Luteimonas isolated from rivers.</title>
        <authorList>
            <person name="Lu H."/>
        </authorList>
    </citation>
    <scope>NUCLEOTIDE SEQUENCE [LARGE SCALE GENOMIC DNA]</scope>
    <source>
        <strain evidence="1 2">SMYT11W</strain>
    </source>
</reference>
<accession>A0ABU7WAB7</accession>
<dbReference type="Proteomes" id="UP001358324">
    <property type="component" value="Unassembled WGS sequence"/>
</dbReference>
<dbReference type="RefSeq" id="WP_332076677.1">
    <property type="nucleotide sequence ID" value="NZ_JAZHBM010000001.1"/>
</dbReference>
<proteinExistence type="predicted"/>
<evidence type="ECO:0000313" key="2">
    <source>
        <dbReference type="Proteomes" id="UP001358324"/>
    </source>
</evidence>
<comment type="caution">
    <text evidence="1">The sequence shown here is derived from an EMBL/GenBank/DDBJ whole genome shotgun (WGS) entry which is preliminary data.</text>
</comment>
<dbReference type="EMBL" id="JAZHBM010000001">
    <property type="protein sequence ID" value="MEF3080909.1"/>
    <property type="molecule type" value="Genomic_DNA"/>
</dbReference>
<gene>
    <name evidence="1" type="ORF">V3391_01580</name>
</gene>
<keyword evidence="2" id="KW-1185">Reference proteome</keyword>
<name>A0ABU7WAB7_9GAMM</name>
<organism evidence="1 2">
    <name type="scientific">Luteimonas flava</name>
    <dbReference type="NCBI Taxonomy" id="3115822"/>
    <lineage>
        <taxon>Bacteria</taxon>
        <taxon>Pseudomonadati</taxon>
        <taxon>Pseudomonadota</taxon>
        <taxon>Gammaproteobacteria</taxon>
        <taxon>Lysobacterales</taxon>
        <taxon>Lysobacteraceae</taxon>
        <taxon>Luteimonas</taxon>
    </lineage>
</organism>
<protein>
    <recommendedName>
        <fullName evidence="3">Transposase</fullName>
    </recommendedName>
</protein>
<evidence type="ECO:0008006" key="3">
    <source>
        <dbReference type="Google" id="ProtNLM"/>
    </source>
</evidence>
<evidence type="ECO:0000313" key="1">
    <source>
        <dbReference type="EMBL" id="MEF3080909.1"/>
    </source>
</evidence>